<organism evidence="6 7">
    <name type="scientific">Heterodera trifolii</name>
    <dbReference type="NCBI Taxonomy" id="157864"/>
    <lineage>
        <taxon>Eukaryota</taxon>
        <taxon>Metazoa</taxon>
        <taxon>Ecdysozoa</taxon>
        <taxon>Nematoda</taxon>
        <taxon>Chromadorea</taxon>
        <taxon>Rhabditida</taxon>
        <taxon>Tylenchina</taxon>
        <taxon>Tylenchomorpha</taxon>
        <taxon>Tylenchoidea</taxon>
        <taxon>Heteroderidae</taxon>
        <taxon>Heteroderinae</taxon>
        <taxon>Heterodera</taxon>
    </lineage>
</organism>
<protein>
    <recommendedName>
        <fullName evidence="5">BRO1 domain-containing protein</fullName>
    </recommendedName>
</protein>
<reference evidence="6 7" key="1">
    <citation type="submission" date="2024-10" db="EMBL/GenBank/DDBJ databases">
        <authorList>
            <person name="Kim D."/>
        </authorList>
    </citation>
    <scope>NUCLEOTIDE SEQUENCE [LARGE SCALE GENOMIC DNA]</scope>
    <source>
        <strain evidence="6">BH-2024</strain>
    </source>
</reference>
<dbReference type="Pfam" id="PF13949">
    <property type="entry name" value="ALIX_LYPXL_bnd"/>
    <property type="match status" value="1"/>
</dbReference>
<evidence type="ECO:0000313" key="6">
    <source>
        <dbReference type="EMBL" id="KAL3094493.1"/>
    </source>
</evidence>
<evidence type="ECO:0000256" key="3">
    <source>
        <dbReference type="SAM" id="Coils"/>
    </source>
</evidence>
<dbReference type="Gene3D" id="1.20.140.50">
    <property type="entry name" value="alix/aip1 like domains"/>
    <property type="match status" value="1"/>
</dbReference>
<evidence type="ECO:0000256" key="4">
    <source>
        <dbReference type="SAM" id="MobiDB-lite"/>
    </source>
</evidence>
<dbReference type="Gene3D" id="3.30.70.600">
    <property type="entry name" value="Ribosomal protein S10 domain"/>
    <property type="match status" value="1"/>
</dbReference>
<dbReference type="Pfam" id="PF00338">
    <property type="entry name" value="Ribosomal_S10"/>
    <property type="match status" value="1"/>
</dbReference>
<feature type="compositionally biased region" description="Pro residues" evidence="4">
    <location>
        <begin position="728"/>
        <end position="743"/>
    </location>
</feature>
<keyword evidence="1" id="KW-0689">Ribosomal protein</keyword>
<dbReference type="Gene3D" id="1.25.40.280">
    <property type="entry name" value="alix/aip1 like domains"/>
    <property type="match status" value="1"/>
</dbReference>
<dbReference type="AlphaFoldDB" id="A0ABD2JVQ2"/>
<dbReference type="InterPro" id="IPR027486">
    <property type="entry name" value="Ribosomal_uS10_dom"/>
</dbReference>
<keyword evidence="2" id="KW-0687">Ribonucleoprotein</keyword>
<feature type="compositionally biased region" description="Low complexity" evidence="4">
    <location>
        <begin position="762"/>
        <end position="779"/>
    </location>
</feature>
<feature type="domain" description="BRO1" evidence="5">
    <location>
        <begin position="3"/>
        <end position="392"/>
    </location>
</feature>
<dbReference type="InterPro" id="IPR036838">
    <property type="entry name" value="Ribosomal_uS10_dom_sf"/>
</dbReference>
<sequence length="1057" mass="119587">MVNFLSVPLKTTNEVDLYKPLKSYIDSLSELTEELRIEANDGLTELGKLRNRACCQPLDKHQSSLDIVARYYDQLCAMETKLPITPTQNPVSFKWKDAFDKGSLFFSRASLTLNDSSFERACVLFNCGALMSAIASNQQTNTDEELKTVARLFQQSAGAFSKLKDTVLASVHQEPTSDLLPDTLTALLTLMVAQAQEAIYIKAAKDKLKSTSLLKIAAQCADFYQDAQKLMNRETVKRIWEKEWVQTVTGKGLVFSSLAQFHAAEAALDEQKYGEQVTRLAEAQKLFDQSKSYLANVFSEEGVLIKKGLERAIRDNDFIYHDRVPDFKTLPLLPKVTLAKPNVTFPLSTRFKDLFESLVPVSVQNALSTFEGRRNELINIDVGRMREYTQLMNACLSSLNLPAALDDVTKQEQCPESIREKSAKVKNNGGISAMSAKINELPSLYKRNDEILNETSRLIKEEKENDDSLRAQFHSKWTRVPSENLTAPLMQELGKYRGIMHTASNSDALVRSKFEANRRGIELLSMTESELKNAIPGIGTNKGNSNSQTVNTLRNLLDQVQEIKMERENIEKELKKIRCDMSSDFAKALSENGVINEEKMSSEKIKELFGPLKEKIDQSIKRQETVMGEVERWSKRFMEERHATGGAERENLLKQLATSYDAFNDIQSNLSEGLKFYNDLTANLVRLQQKVSDFCFARQTEKEDLMRQVQQNIVSGGSAGEVSSSAKLPPPRPPPPAMAPVQPPTVQQTTYQYQAPPPAPQMPSQNMAQAQQMQQYQQQHPNSYSPYAPYPFGVPPTSQPSPFTPYPMQYPGTYPGAFPHQQFGAYPPQPFIAHQQQQNVGNTPTTNPFNQQMFVSNSVFLPVSRFFHCRALSAVNLVVHPFVARKCAFLSTPSLSFPFRRQCSSLVSATTTVASNDKPNVDKLFEKINFEVRGHDFTVLKSYSLFVMNVCRVLDIDFTSRHRAMINTDHSKSNRPKYQRWFQWLLSAKFAKKKYKLHYETRTYLMEFDVHHLTGSTASAFLEYIERNIPEGVAMKVTYTEMCFLPETIVKTVMVCS</sequence>
<dbReference type="SMART" id="SM01403">
    <property type="entry name" value="Ribosomal_S10"/>
    <property type="match status" value="1"/>
</dbReference>
<dbReference type="SUPFAM" id="SSF54999">
    <property type="entry name" value="Ribosomal protein S10"/>
    <property type="match status" value="1"/>
</dbReference>
<comment type="caution">
    <text evidence="6">The sequence shown here is derived from an EMBL/GenBank/DDBJ whole genome shotgun (WGS) entry which is preliminary data.</text>
</comment>
<dbReference type="Proteomes" id="UP001620626">
    <property type="component" value="Unassembled WGS sequence"/>
</dbReference>
<name>A0ABD2JVQ2_9BILA</name>
<dbReference type="SMART" id="SM01041">
    <property type="entry name" value="BRO1"/>
    <property type="match status" value="1"/>
</dbReference>
<dbReference type="Pfam" id="PF03097">
    <property type="entry name" value="BRO1"/>
    <property type="match status" value="1"/>
</dbReference>
<dbReference type="InterPro" id="IPR025304">
    <property type="entry name" value="ALIX_V_dom"/>
</dbReference>
<dbReference type="PROSITE" id="PS51180">
    <property type="entry name" value="BRO1"/>
    <property type="match status" value="1"/>
</dbReference>
<dbReference type="EMBL" id="JBICBT010000896">
    <property type="protein sequence ID" value="KAL3094493.1"/>
    <property type="molecule type" value="Genomic_DNA"/>
</dbReference>
<dbReference type="FunFam" id="1.25.40.280:FF:000001">
    <property type="entry name" value="programmed cell death 6-interacting protein-like isoform X1"/>
    <property type="match status" value="1"/>
</dbReference>
<evidence type="ECO:0000256" key="1">
    <source>
        <dbReference type="ARBA" id="ARBA00022980"/>
    </source>
</evidence>
<gene>
    <name evidence="6" type="ORF">niasHT_026259</name>
</gene>
<feature type="compositionally biased region" description="Low complexity" evidence="4">
    <location>
        <begin position="717"/>
        <end position="726"/>
    </location>
</feature>
<keyword evidence="7" id="KW-1185">Reference proteome</keyword>
<proteinExistence type="predicted"/>
<accession>A0ABD2JVQ2</accession>
<dbReference type="GO" id="GO:1990904">
    <property type="term" value="C:ribonucleoprotein complex"/>
    <property type="evidence" value="ECO:0007669"/>
    <property type="project" value="UniProtKB-KW"/>
</dbReference>
<feature type="region of interest" description="Disordered" evidence="4">
    <location>
        <begin position="717"/>
        <end position="791"/>
    </location>
</feature>
<dbReference type="GO" id="GO:0005737">
    <property type="term" value="C:cytoplasm"/>
    <property type="evidence" value="ECO:0007669"/>
    <property type="project" value="UniProtKB-ARBA"/>
</dbReference>
<evidence type="ECO:0000259" key="5">
    <source>
        <dbReference type="PROSITE" id="PS51180"/>
    </source>
</evidence>
<feature type="compositionally biased region" description="Low complexity" evidence="4">
    <location>
        <begin position="744"/>
        <end position="754"/>
    </location>
</feature>
<keyword evidence="3" id="KW-0175">Coiled coil</keyword>
<dbReference type="InterPro" id="IPR004328">
    <property type="entry name" value="BRO1_dom"/>
</dbReference>
<dbReference type="PANTHER" id="PTHR23030:SF39">
    <property type="entry name" value="PROGRAMMED CELL DEATH 6-INTERACTING PROTEIN"/>
    <property type="match status" value="1"/>
</dbReference>
<dbReference type="Gene3D" id="1.20.120.560">
    <property type="entry name" value="alix/aip1 in complex with the ypdl late domain"/>
    <property type="match status" value="1"/>
</dbReference>
<dbReference type="PANTHER" id="PTHR23030">
    <property type="entry name" value="PCD6 INTERACTING PROTEIN-RELATED"/>
    <property type="match status" value="1"/>
</dbReference>
<evidence type="ECO:0000256" key="2">
    <source>
        <dbReference type="ARBA" id="ARBA00023274"/>
    </source>
</evidence>
<dbReference type="InterPro" id="IPR038499">
    <property type="entry name" value="BRO1_sf"/>
</dbReference>
<feature type="coiled-coil region" evidence="3">
    <location>
        <begin position="553"/>
        <end position="580"/>
    </location>
</feature>
<evidence type="ECO:0000313" key="7">
    <source>
        <dbReference type="Proteomes" id="UP001620626"/>
    </source>
</evidence>
<dbReference type="GO" id="GO:0005840">
    <property type="term" value="C:ribosome"/>
    <property type="evidence" value="ECO:0007669"/>
    <property type="project" value="UniProtKB-KW"/>
</dbReference>